<name>A0ABR4QGQ2_9CEST</name>
<reference evidence="2 3" key="1">
    <citation type="journal article" date="2022" name="Front. Cell. Infect. Microbiol.">
        <title>The Genomes of Two Strains of Taenia crassiceps the Animal Model for the Study of Human Cysticercosis.</title>
        <authorList>
            <person name="Bobes R.J."/>
            <person name="Estrada K."/>
            <person name="Rios-Valencia D.G."/>
            <person name="Calderon-Gallegos A."/>
            <person name="de la Torre P."/>
            <person name="Carrero J.C."/>
            <person name="Sanchez-Flores A."/>
            <person name="Laclette J.P."/>
        </authorList>
    </citation>
    <scope>NUCLEOTIDE SEQUENCE [LARGE SCALE GENOMIC DNA]</scope>
    <source>
        <strain evidence="2">WFUcys</strain>
    </source>
</reference>
<feature type="transmembrane region" description="Helical" evidence="1">
    <location>
        <begin position="243"/>
        <end position="267"/>
    </location>
</feature>
<sequence length="421" mass="46820">MSPEDLPMPDFHPVSCRRFGDTVRIGESSALIGMQENSEFIRMAIEPYGLSQLQDGGSVVILQLNLPLQAKLLDSLAFAGLPDLRTLHAWRAPIALEPCSLAGLPWLENLVISCASTFDRFLTFGPAFRSVRITGCFGLSLQFICSQCIQRPEFIVLRILPGPPSMGGVVAFERSLNSTQSHSPFSLHTCRLGVCSDDHLCRHNYPPKKACSYPRHECSSIPITALLTLPSTPPPPFNAGNRFLTAFLPALLVIIAVMCTTCILMFLRISRAFRKSYQHRGLSHARIDVHTPQNSNWTNSVPLSNFEVKQEVIDAYLGRMPFPSFPHSLNHLSGLSGTSTKYVGFKMHTNPTGLLTCTFTSVRQPGGDPTEALYYFVARQSCFTGHYGSPRQHRLVEKFCSTAILTMDWVYAEMRGSDRYQ</sequence>
<accession>A0ABR4QGQ2</accession>
<keyword evidence="1" id="KW-0812">Transmembrane</keyword>
<keyword evidence="1" id="KW-1133">Transmembrane helix</keyword>
<evidence type="ECO:0000313" key="2">
    <source>
        <dbReference type="EMBL" id="KAL5108748.1"/>
    </source>
</evidence>
<dbReference type="EMBL" id="JAKROA010000003">
    <property type="protein sequence ID" value="KAL5108748.1"/>
    <property type="molecule type" value="Genomic_DNA"/>
</dbReference>
<comment type="caution">
    <text evidence="2">The sequence shown here is derived from an EMBL/GenBank/DDBJ whole genome shotgun (WGS) entry which is preliminary data.</text>
</comment>
<organism evidence="2 3">
    <name type="scientific">Taenia crassiceps</name>
    <dbReference type="NCBI Taxonomy" id="6207"/>
    <lineage>
        <taxon>Eukaryota</taxon>
        <taxon>Metazoa</taxon>
        <taxon>Spiralia</taxon>
        <taxon>Lophotrochozoa</taxon>
        <taxon>Platyhelminthes</taxon>
        <taxon>Cestoda</taxon>
        <taxon>Eucestoda</taxon>
        <taxon>Cyclophyllidea</taxon>
        <taxon>Taeniidae</taxon>
        <taxon>Taenia</taxon>
    </lineage>
</organism>
<proteinExistence type="predicted"/>
<evidence type="ECO:0000256" key="1">
    <source>
        <dbReference type="SAM" id="Phobius"/>
    </source>
</evidence>
<dbReference type="Proteomes" id="UP001651158">
    <property type="component" value="Unassembled WGS sequence"/>
</dbReference>
<evidence type="ECO:0000313" key="3">
    <source>
        <dbReference type="Proteomes" id="UP001651158"/>
    </source>
</evidence>
<protein>
    <submittedName>
        <fullName evidence="2">Uncharacterized protein</fullName>
    </submittedName>
</protein>
<keyword evidence="3" id="KW-1185">Reference proteome</keyword>
<gene>
    <name evidence="2" type="ORF">TcWFU_003608</name>
</gene>
<keyword evidence="1" id="KW-0472">Membrane</keyword>